<dbReference type="PANTHER" id="PTHR13407">
    <property type="entry name" value="RNF121 PROTEIN"/>
    <property type="match status" value="1"/>
</dbReference>
<feature type="transmembrane region" description="Helical" evidence="7">
    <location>
        <begin position="259"/>
        <end position="278"/>
    </location>
</feature>
<dbReference type="GO" id="GO:0005789">
    <property type="term" value="C:endoplasmic reticulum membrane"/>
    <property type="evidence" value="ECO:0007669"/>
    <property type="project" value="TreeGrafter"/>
</dbReference>
<evidence type="ECO:0000256" key="2">
    <source>
        <dbReference type="ARBA" id="ARBA00022692"/>
    </source>
</evidence>
<dbReference type="GO" id="GO:0036503">
    <property type="term" value="P:ERAD pathway"/>
    <property type="evidence" value="ECO:0007669"/>
    <property type="project" value="TreeGrafter"/>
</dbReference>
<proteinExistence type="predicted"/>
<keyword evidence="2 7" id="KW-0812">Transmembrane</keyword>
<dbReference type="InterPro" id="IPR001841">
    <property type="entry name" value="Znf_RING"/>
</dbReference>
<feature type="transmembrane region" description="Helical" evidence="7">
    <location>
        <begin position="232"/>
        <end position="253"/>
    </location>
</feature>
<evidence type="ECO:0000256" key="4">
    <source>
        <dbReference type="ARBA" id="ARBA00022989"/>
    </source>
</evidence>
<evidence type="ECO:0000259" key="8">
    <source>
        <dbReference type="PROSITE" id="PS50089"/>
    </source>
</evidence>
<accession>A0A9W8IK67</accession>
<evidence type="ECO:0000313" key="9">
    <source>
        <dbReference type="EMBL" id="KAJ2852556.1"/>
    </source>
</evidence>
<evidence type="ECO:0000256" key="1">
    <source>
        <dbReference type="ARBA" id="ARBA00004141"/>
    </source>
</evidence>
<keyword evidence="6" id="KW-0862">Zinc</keyword>
<evidence type="ECO:0000256" key="5">
    <source>
        <dbReference type="ARBA" id="ARBA00023136"/>
    </source>
</evidence>
<dbReference type="Gene3D" id="3.30.40.10">
    <property type="entry name" value="Zinc/RING finger domain, C3HC4 (zinc finger)"/>
    <property type="match status" value="1"/>
</dbReference>
<keyword evidence="3" id="KW-0479">Metal-binding</keyword>
<dbReference type="SUPFAM" id="SSF57850">
    <property type="entry name" value="RING/U-box"/>
    <property type="match status" value="1"/>
</dbReference>
<protein>
    <recommendedName>
        <fullName evidence="8">RING-type domain-containing protein</fullName>
    </recommendedName>
</protein>
<dbReference type="Proteomes" id="UP001139887">
    <property type="component" value="Unassembled WGS sequence"/>
</dbReference>
<gene>
    <name evidence="9" type="ORF">IWW36_000185</name>
</gene>
<dbReference type="SMART" id="SM00184">
    <property type="entry name" value="RING"/>
    <property type="match status" value="1"/>
</dbReference>
<dbReference type="OrthoDB" id="8062037at2759"/>
<feature type="domain" description="RING-type" evidence="8">
    <location>
        <begin position="313"/>
        <end position="381"/>
    </location>
</feature>
<evidence type="ECO:0000313" key="10">
    <source>
        <dbReference type="Proteomes" id="UP001139887"/>
    </source>
</evidence>
<dbReference type="AlphaFoldDB" id="A0A9W8IK67"/>
<feature type="transmembrane region" description="Helical" evidence="7">
    <location>
        <begin position="140"/>
        <end position="160"/>
    </location>
</feature>
<evidence type="ECO:0000256" key="6">
    <source>
        <dbReference type="PROSITE-ProRule" id="PRU00175"/>
    </source>
</evidence>
<feature type="transmembrane region" description="Helical" evidence="7">
    <location>
        <begin position="189"/>
        <end position="211"/>
    </location>
</feature>
<dbReference type="GO" id="GO:0000139">
    <property type="term" value="C:Golgi membrane"/>
    <property type="evidence" value="ECO:0007669"/>
    <property type="project" value="TreeGrafter"/>
</dbReference>
<dbReference type="InterPro" id="IPR013083">
    <property type="entry name" value="Znf_RING/FYVE/PHD"/>
</dbReference>
<comment type="caution">
    <text evidence="9">The sequence shown here is derived from an EMBL/GenBank/DDBJ whole genome shotgun (WGS) entry which is preliminary data.</text>
</comment>
<dbReference type="PROSITE" id="PS50089">
    <property type="entry name" value="ZF_RING_2"/>
    <property type="match status" value="1"/>
</dbReference>
<keyword evidence="5 7" id="KW-0472">Membrane</keyword>
<evidence type="ECO:0000256" key="7">
    <source>
        <dbReference type="SAM" id="Phobius"/>
    </source>
</evidence>
<organism evidence="9 10">
    <name type="scientific">Coemansia brasiliensis</name>
    <dbReference type="NCBI Taxonomy" id="2650707"/>
    <lineage>
        <taxon>Eukaryota</taxon>
        <taxon>Fungi</taxon>
        <taxon>Fungi incertae sedis</taxon>
        <taxon>Zoopagomycota</taxon>
        <taxon>Kickxellomycotina</taxon>
        <taxon>Kickxellomycetes</taxon>
        <taxon>Kickxellales</taxon>
        <taxon>Kickxellaceae</taxon>
        <taxon>Coemansia</taxon>
    </lineage>
</organism>
<name>A0A9W8IK67_9FUNG</name>
<dbReference type="EMBL" id="JANBUW010000002">
    <property type="protein sequence ID" value="KAJ2852556.1"/>
    <property type="molecule type" value="Genomic_DNA"/>
</dbReference>
<dbReference type="GO" id="GO:0061630">
    <property type="term" value="F:ubiquitin protein ligase activity"/>
    <property type="evidence" value="ECO:0007669"/>
    <property type="project" value="TreeGrafter"/>
</dbReference>
<evidence type="ECO:0000256" key="3">
    <source>
        <dbReference type="ARBA" id="ARBA00022723"/>
    </source>
</evidence>
<keyword evidence="4 7" id="KW-1133">Transmembrane helix</keyword>
<sequence>MSTTNMDLKKTFDSICAVSGSVGAVMVREDGTIARASGDLRDEDEAYALSNLMKDAAELMSIVQPDSPALTRKHMDQANSLVATKDGANAVDFTAMRADEQAAYISSLHPGWSLADEDMQREINREIYKQQHQGHEGKHMIMFLIFVCVLAMLPTTVQYWRRRHFTSYRLVSIGSICLIPPYFALGNGYLRFVTIWMAYAIANTYILYLATRKPLYPRTPRRVYQWFALINKASYAVSVVGFVLFALCFFNVAPGMTDSESFVTVCLSIVFYGLYFGLISRDLVTLCADKMAATLGFSTSDGLPTKYLPHGVCCICGDGLGFGSKGSNTGSGLLGAEEASSKHSSDFVEPTHKLDCQHEFHSTCIHGWCVIGKKDMCPFCREKVDLTAFKQNPWDRQELFYVTALEYMRFIISWQPLLLLLLTGIFWVLGLD</sequence>
<comment type="subcellular location">
    <subcellularLocation>
        <location evidence="1">Membrane</location>
        <topology evidence="1">Multi-pass membrane protein</topology>
    </subcellularLocation>
</comment>
<dbReference type="GO" id="GO:0008270">
    <property type="term" value="F:zinc ion binding"/>
    <property type="evidence" value="ECO:0007669"/>
    <property type="project" value="UniProtKB-KW"/>
</dbReference>
<keyword evidence="6" id="KW-0863">Zinc-finger</keyword>
<dbReference type="PANTHER" id="PTHR13407:SF0">
    <property type="entry name" value="FI05221P"/>
    <property type="match status" value="1"/>
</dbReference>
<keyword evidence="10" id="KW-1185">Reference proteome</keyword>
<feature type="transmembrane region" description="Helical" evidence="7">
    <location>
        <begin position="410"/>
        <end position="429"/>
    </location>
</feature>
<reference evidence="9" key="1">
    <citation type="submission" date="2022-07" db="EMBL/GenBank/DDBJ databases">
        <title>Phylogenomic reconstructions and comparative analyses of Kickxellomycotina fungi.</title>
        <authorList>
            <person name="Reynolds N.K."/>
            <person name="Stajich J.E."/>
            <person name="Barry K."/>
            <person name="Grigoriev I.V."/>
            <person name="Crous P."/>
            <person name="Smith M.E."/>
        </authorList>
    </citation>
    <scope>NUCLEOTIDE SEQUENCE</scope>
    <source>
        <strain evidence="9">NRRL 1566</strain>
    </source>
</reference>
<dbReference type="InterPro" id="IPR040176">
    <property type="entry name" value="RNF121/RNF175"/>
</dbReference>